<dbReference type="EMBL" id="JBFOLJ010000008">
    <property type="protein sequence ID" value="KAL2515289.1"/>
    <property type="molecule type" value="Genomic_DNA"/>
</dbReference>
<dbReference type="Proteomes" id="UP001604277">
    <property type="component" value="Unassembled WGS sequence"/>
</dbReference>
<gene>
    <name evidence="1" type="ORF">Fot_29260</name>
</gene>
<protein>
    <submittedName>
        <fullName evidence="1">F-box protein</fullName>
    </submittedName>
</protein>
<evidence type="ECO:0000313" key="1">
    <source>
        <dbReference type="EMBL" id="KAL2515289.1"/>
    </source>
</evidence>
<accession>A0ABD1TRD7</accession>
<dbReference type="Gene3D" id="3.80.10.10">
    <property type="entry name" value="Ribonuclease Inhibitor"/>
    <property type="match status" value="1"/>
</dbReference>
<dbReference type="AlphaFoldDB" id="A0ABD1TRD7"/>
<organism evidence="1 2">
    <name type="scientific">Forsythia ovata</name>
    <dbReference type="NCBI Taxonomy" id="205694"/>
    <lineage>
        <taxon>Eukaryota</taxon>
        <taxon>Viridiplantae</taxon>
        <taxon>Streptophyta</taxon>
        <taxon>Embryophyta</taxon>
        <taxon>Tracheophyta</taxon>
        <taxon>Spermatophyta</taxon>
        <taxon>Magnoliopsida</taxon>
        <taxon>eudicotyledons</taxon>
        <taxon>Gunneridae</taxon>
        <taxon>Pentapetalae</taxon>
        <taxon>asterids</taxon>
        <taxon>lamiids</taxon>
        <taxon>Lamiales</taxon>
        <taxon>Oleaceae</taxon>
        <taxon>Forsythieae</taxon>
        <taxon>Forsythia</taxon>
    </lineage>
</organism>
<dbReference type="InterPro" id="IPR032675">
    <property type="entry name" value="LRR_dom_sf"/>
</dbReference>
<evidence type="ECO:0000313" key="2">
    <source>
        <dbReference type="Proteomes" id="UP001604277"/>
    </source>
</evidence>
<proteinExistence type="predicted"/>
<keyword evidence="2" id="KW-1185">Reference proteome</keyword>
<comment type="caution">
    <text evidence="1">The sequence shown here is derived from an EMBL/GenBank/DDBJ whole genome shotgun (WGS) entry which is preliminary data.</text>
</comment>
<reference evidence="2" key="1">
    <citation type="submission" date="2024-07" db="EMBL/GenBank/DDBJ databases">
        <title>Two chromosome-level genome assemblies of Korean endemic species Abeliophyllum distichum and Forsythia ovata (Oleaceae).</title>
        <authorList>
            <person name="Jang H."/>
        </authorList>
    </citation>
    <scope>NUCLEOTIDE SEQUENCE [LARGE SCALE GENOMIC DNA]</scope>
</reference>
<sequence>MDFIRPLHGRGEIIGGRKNCLTEIHLERPEVIDIGLMAILKCPDLEILHLVKAPDCSNEEICAVAEKFARKRCRVTDLRIDAFASGCPNLVKIKVEKCMGVAGEDANWLRTMRVSLTVNLYAYEIEPEAIDFTKLDGKDLLRKELVRPLNEFELA</sequence>
<name>A0ABD1TRD7_9LAMI</name>